<evidence type="ECO:0000259" key="3">
    <source>
        <dbReference type="PROSITE" id="PS50181"/>
    </source>
</evidence>
<keyword evidence="1" id="KW-0175">Coiled coil</keyword>
<keyword evidence="5" id="KW-1185">Reference proteome</keyword>
<dbReference type="Proteomes" id="UP001221413">
    <property type="component" value="Unassembled WGS sequence"/>
</dbReference>
<protein>
    <recommendedName>
        <fullName evidence="3">F-box domain-containing protein</fullName>
    </recommendedName>
</protein>
<reference evidence="4" key="1">
    <citation type="submission" date="2023-01" db="EMBL/GenBank/DDBJ databases">
        <title>The chitinases involved in constricting ring structure development in the nematode-trapping fungus Drechslerella dactyloides.</title>
        <authorList>
            <person name="Wang R."/>
            <person name="Zhang L."/>
            <person name="Tang P."/>
            <person name="Li S."/>
            <person name="Liang L."/>
        </authorList>
    </citation>
    <scope>NUCLEOTIDE SEQUENCE</scope>
    <source>
        <strain evidence="4">YMF1.00031</strain>
    </source>
</reference>
<evidence type="ECO:0000256" key="1">
    <source>
        <dbReference type="SAM" id="Coils"/>
    </source>
</evidence>
<evidence type="ECO:0000313" key="4">
    <source>
        <dbReference type="EMBL" id="KAJ6260732.1"/>
    </source>
</evidence>
<dbReference type="AlphaFoldDB" id="A0AAD6IYN3"/>
<name>A0AAD6IYN3_DREDA</name>
<dbReference type="PROSITE" id="PS50181">
    <property type="entry name" value="FBOX"/>
    <property type="match status" value="1"/>
</dbReference>
<accession>A0AAD6IYN3</accession>
<comment type="caution">
    <text evidence="4">The sequence shown here is derived from an EMBL/GenBank/DDBJ whole genome shotgun (WGS) entry which is preliminary data.</text>
</comment>
<gene>
    <name evidence="4" type="ORF">Dda_4961</name>
</gene>
<evidence type="ECO:0000256" key="2">
    <source>
        <dbReference type="SAM" id="MobiDB-lite"/>
    </source>
</evidence>
<sequence length="1034" mass="115481">MSTSSSAFILKLPVELHVEILSRLTVRDQIRAAKAYQYWRSLLLDFATLRKTRYILDLKRDAELGLGSHRLFSSHDNEAGRLRCVLKDWVIKDIYLGPEHETVKKALDPSDPERHKEREYITDCPFLDEPIFSPSEFPLTAFKSQNDEEKDYTEDPLTHAEGIPPFWDLMLQLHVVVVKGGFTPSGLPYPDDWEERKNTIREMLEAIAATLKKADSSWSWPLPREDTGPSGERVVELYFTYPTKPDDPHMEDIYNSMMRHDYIFSAALLDHRVRPRGPEDEKFLAQLRLILNLLIHDWDANLELLAQKLQQLCNKYLQEQEAIRIENHYSQKLKASGGSYGHRDASDNQSLFGRAKRAITSSLFVSDKGAGEQIELTNDITSSSENITPPISPARPDSSKSQHCRPNLDEQSCQVIVVNPSFNSEMRDDEYEVWLEGYFRKALPPSQTSGANGVALHNYEFVKRDNEGGEPAYPQIYLRFETLATSISVSESVQSFMRNLLFLSKNNTIQSSEYIGTEIIPVPGTGFQDAWDREVLAEWWRGASLLWNERYLTDTIDFSAIGPSQGPELLVENLLEVNPLDSMPLGSEATVTRLAVGTSNVTTNVVRVGADSSRHGAQVNAKFQTKVETKIEMKISEPSPAVPAPVQIAQPELPSESGELVSNATTLPQEAAAVSDKQEAGSIGAAGASMSSEAPSLPVLEFVPLMPASSESSAKSMTAVSIDKATRTDDLFGPPEESPIFLPQPKAPTSDRTPNFIQDTTCINDASSCKLEDSINPEPKPVKPLSSLERAKRDFPCPEDYPDDKQYKAKFNRAVDDYILSLKSADEALDRVIKSHTANPSFIFVANSPEGRPLLNRLLVATHRAVITYICSENMIRYATGAAGQSEAENTLDAELDSVQAALAMLGPNPAAMAAATMLKAGRVVYDSKESEAAVKQQREMTAIIRKLWYLHTETYAFLWFTKLESTGEYEFISPFHKYAWTLIRENSPSALERAGSLKTVSNDYFIYLQEQALLVQSLTKDLEVQAKAMLEAL</sequence>
<dbReference type="InterPro" id="IPR001810">
    <property type="entry name" value="F-box_dom"/>
</dbReference>
<feature type="coiled-coil region" evidence="1">
    <location>
        <begin position="295"/>
        <end position="326"/>
    </location>
</feature>
<organism evidence="4 5">
    <name type="scientific">Drechslerella dactyloides</name>
    <name type="common">Nematode-trapping fungus</name>
    <name type="synonym">Arthrobotrys dactyloides</name>
    <dbReference type="NCBI Taxonomy" id="74499"/>
    <lineage>
        <taxon>Eukaryota</taxon>
        <taxon>Fungi</taxon>
        <taxon>Dikarya</taxon>
        <taxon>Ascomycota</taxon>
        <taxon>Pezizomycotina</taxon>
        <taxon>Orbiliomycetes</taxon>
        <taxon>Orbiliales</taxon>
        <taxon>Orbiliaceae</taxon>
        <taxon>Drechslerella</taxon>
    </lineage>
</organism>
<evidence type="ECO:0000313" key="5">
    <source>
        <dbReference type="Proteomes" id="UP001221413"/>
    </source>
</evidence>
<feature type="domain" description="F-box" evidence="3">
    <location>
        <begin position="6"/>
        <end position="52"/>
    </location>
</feature>
<dbReference type="InterPro" id="IPR036047">
    <property type="entry name" value="F-box-like_dom_sf"/>
</dbReference>
<dbReference type="SUPFAM" id="SSF81383">
    <property type="entry name" value="F-box domain"/>
    <property type="match status" value="1"/>
</dbReference>
<proteinExistence type="predicted"/>
<dbReference type="EMBL" id="JAQGDS010000005">
    <property type="protein sequence ID" value="KAJ6260732.1"/>
    <property type="molecule type" value="Genomic_DNA"/>
</dbReference>
<feature type="region of interest" description="Disordered" evidence="2">
    <location>
        <begin position="382"/>
        <end position="406"/>
    </location>
</feature>